<comment type="similarity">
    <text evidence="3 11 13">Belongs to the peptidase S33 family.</text>
</comment>
<dbReference type="STRING" id="91604.ID47_11200"/>
<dbReference type="Proteomes" id="UP000028926">
    <property type="component" value="Chromosome"/>
</dbReference>
<keyword evidence="6 11" id="KW-0031">Aminopeptidase</keyword>
<sequence length="316" mass="35625">MRTELYPTITPTHSGHLKLDDLHSLYWEESGNPEGIPVIFIHGGPGAGASESSRRFFDPSFYRIILYDQRGSGRSLPLGETRNNTTPHLIQDLETLRDYLQVDKWLLFGGSWGSTLSIAYAEHHPARCLGLVLRGLFLCRPSEIDWFLYGMKTIFPEAWQEFSGYIPASERSDLLKAYHGRLLDPNPAIHMPAALAWSKYEGACSSLMPNEDTLNSFLDPVVALGLARMEAHYFSNNIFLPDNFLLENLYRIQQLPIIMVQGRYDIACPIVTADEVAKHLPEAEYNIIPDAGHSAFDPSLCRELVKACEKMKTLIP</sequence>
<accession>A0A077B2F2</accession>
<comment type="catalytic activity">
    <reaction evidence="1 11 13">
        <text>Release of N-terminal proline from a peptide.</text>
        <dbReference type="EC" id="3.4.11.5"/>
    </reaction>
</comment>
<evidence type="ECO:0000256" key="13">
    <source>
        <dbReference type="RuleBase" id="RU003421"/>
    </source>
</evidence>
<dbReference type="InterPro" id="IPR005944">
    <property type="entry name" value="Pro_iminopeptidase"/>
</dbReference>
<dbReference type="NCBIfam" id="TIGR01249">
    <property type="entry name" value="pro_imino_pep_1"/>
    <property type="match status" value="1"/>
</dbReference>
<dbReference type="Pfam" id="PF00561">
    <property type="entry name" value="Abhydrolase_1"/>
    <property type="match status" value="1"/>
</dbReference>
<evidence type="ECO:0000256" key="6">
    <source>
        <dbReference type="ARBA" id="ARBA00022438"/>
    </source>
</evidence>
<dbReference type="GO" id="GO:0005737">
    <property type="term" value="C:cytoplasm"/>
    <property type="evidence" value="ECO:0007669"/>
    <property type="project" value="UniProtKB-SubCell"/>
</dbReference>
<dbReference type="EMBL" id="CP008941">
    <property type="protein sequence ID" value="AIK97175.1"/>
    <property type="molecule type" value="Genomic_DNA"/>
</dbReference>
<evidence type="ECO:0000256" key="7">
    <source>
        <dbReference type="ARBA" id="ARBA00022490"/>
    </source>
</evidence>
<name>A0A077B2F2_9PROT</name>
<gene>
    <name evidence="15" type="ORF">ID47_11200</name>
</gene>
<protein>
    <recommendedName>
        <fullName evidence="5 11">Proline iminopeptidase</fullName>
        <shortName evidence="11">PIP</shortName>
        <ecNumber evidence="4 11">3.4.11.5</ecNumber>
    </recommendedName>
    <alternativeName>
        <fullName evidence="10 11">Prolyl aminopeptidase</fullName>
    </alternativeName>
</protein>
<evidence type="ECO:0000256" key="2">
    <source>
        <dbReference type="ARBA" id="ARBA00004496"/>
    </source>
</evidence>
<keyword evidence="8 11" id="KW-0645">Protease</keyword>
<dbReference type="RefSeq" id="WP_038466378.1">
    <property type="nucleotide sequence ID" value="NZ_CP008941.1"/>
</dbReference>
<dbReference type="GO" id="GO:0006508">
    <property type="term" value="P:proteolysis"/>
    <property type="evidence" value="ECO:0007669"/>
    <property type="project" value="UniProtKB-KW"/>
</dbReference>
<evidence type="ECO:0000256" key="4">
    <source>
        <dbReference type="ARBA" id="ARBA00012568"/>
    </source>
</evidence>
<comment type="subcellular location">
    <subcellularLocation>
        <location evidence="2 11">Cytoplasm</location>
    </subcellularLocation>
</comment>
<evidence type="ECO:0000256" key="11">
    <source>
        <dbReference type="PIRNR" id="PIRNR006431"/>
    </source>
</evidence>
<dbReference type="InterPro" id="IPR029058">
    <property type="entry name" value="AB_hydrolase_fold"/>
</dbReference>
<evidence type="ECO:0000256" key="3">
    <source>
        <dbReference type="ARBA" id="ARBA00010088"/>
    </source>
</evidence>
<evidence type="ECO:0000256" key="12">
    <source>
        <dbReference type="PIRSR" id="PIRSR006431-1"/>
    </source>
</evidence>
<evidence type="ECO:0000256" key="10">
    <source>
        <dbReference type="ARBA" id="ARBA00029605"/>
    </source>
</evidence>
<keyword evidence="16" id="KW-1185">Reference proteome</keyword>
<keyword evidence="9 11" id="KW-0378">Hydrolase</keyword>
<organism evidence="15 16">
    <name type="scientific">Candidatus Odyssella acanthamoebae</name>
    <dbReference type="NCBI Taxonomy" id="91604"/>
    <lineage>
        <taxon>Bacteria</taxon>
        <taxon>Pseudomonadati</taxon>
        <taxon>Pseudomonadota</taxon>
        <taxon>Alphaproteobacteria</taxon>
        <taxon>Holosporales</taxon>
        <taxon>Candidatus Paracaedibacteraceae</taxon>
        <taxon>Candidatus Odyssella</taxon>
    </lineage>
</organism>
<evidence type="ECO:0000256" key="9">
    <source>
        <dbReference type="ARBA" id="ARBA00022801"/>
    </source>
</evidence>
<feature type="active site" description="Nucleophile" evidence="12">
    <location>
        <position position="111"/>
    </location>
</feature>
<dbReference type="AlphaFoldDB" id="A0A077B2F2"/>
<evidence type="ECO:0000259" key="14">
    <source>
        <dbReference type="Pfam" id="PF00561"/>
    </source>
</evidence>
<dbReference type="InterPro" id="IPR002410">
    <property type="entry name" value="Peptidase_S33"/>
</dbReference>
<dbReference type="Gene3D" id="3.40.50.1820">
    <property type="entry name" value="alpha/beta hydrolase"/>
    <property type="match status" value="1"/>
</dbReference>
<dbReference type="SUPFAM" id="SSF53474">
    <property type="entry name" value="alpha/beta-Hydrolases"/>
    <property type="match status" value="1"/>
</dbReference>
<dbReference type="EC" id="3.4.11.5" evidence="4 11"/>
<evidence type="ECO:0000256" key="5">
    <source>
        <dbReference type="ARBA" id="ARBA00021843"/>
    </source>
</evidence>
<reference evidence="15 16" key="1">
    <citation type="submission" date="2014-07" db="EMBL/GenBank/DDBJ databases">
        <title>Comparative genomic insights into amoeba endosymbionts belonging to the families of Holosporaceae and Candidatus Midichloriaceae within Rickettsiales.</title>
        <authorList>
            <person name="Wang Z."/>
            <person name="Wu M."/>
        </authorList>
    </citation>
    <scope>NUCLEOTIDE SEQUENCE [LARGE SCALE GENOMIC DNA]</scope>
    <source>
        <strain evidence="15">PRA3</strain>
    </source>
</reference>
<evidence type="ECO:0000313" key="15">
    <source>
        <dbReference type="EMBL" id="AIK97175.1"/>
    </source>
</evidence>
<dbReference type="PANTHER" id="PTHR43722">
    <property type="entry name" value="PROLINE IMINOPEPTIDASE"/>
    <property type="match status" value="1"/>
</dbReference>
<dbReference type="PIRSF" id="PIRSF006431">
    <property type="entry name" value="Pept_S33"/>
    <property type="match status" value="1"/>
</dbReference>
<evidence type="ECO:0000256" key="1">
    <source>
        <dbReference type="ARBA" id="ARBA00001585"/>
    </source>
</evidence>
<feature type="active site" evidence="12">
    <location>
        <position position="265"/>
    </location>
</feature>
<dbReference type="KEGG" id="paca:ID47_11200"/>
<feature type="domain" description="AB hydrolase-1" evidence="14">
    <location>
        <begin position="37"/>
        <end position="297"/>
    </location>
</feature>
<dbReference type="PRINTS" id="PR00793">
    <property type="entry name" value="PROAMNOPTASE"/>
</dbReference>
<evidence type="ECO:0000313" key="16">
    <source>
        <dbReference type="Proteomes" id="UP000028926"/>
    </source>
</evidence>
<feature type="active site" description="Proton donor" evidence="12">
    <location>
        <position position="293"/>
    </location>
</feature>
<dbReference type="InterPro" id="IPR000073">
    <property type="entry name" value="AB_hydrolase_1"/>
</dbReference>
<dbReference type="eggNOG" id="COG2267">
    <property type="taxonomic scope" value="Bacteria"/>
</dbReference>
<dbReference type="PANTHER" id="PTHR43722:SF1">
    <property type="entry name" value="PROLINE IMINOPEPTIDASE"/>
    <property type="match status" value="1"/>
</dbReference>
<keyword evidence="7 11" id="KW-0963">Cytoplasm</keyword>
<evidence type="ECO:0000256" key="8">
    <source>
        <dbReference type="ARBA" id="ARBA00022670"/>
    </source>
</evidence>
<dbReference type="GO" id="GO:0004177">
    <property type="term" value="F:aminopeptidase activity"/>
    <property type="evidence" value="ECO:0007669"/>
    <property type="project" value="UniProtKB-UniRule"/>
</dbReference>
<dbReference type="OrthoDB" id="9796770at2"/>
<proteinExistence type="inferred from homology"/>
<dbReference type="HOGENOM" id="CLU_043739_2_2_5"/>